<keyword evidence="5" id="KW-1185">Reference proteome</keyword>
<proteinExistence type="predicted"/>
<dbReference type="InterPro" id="IPR045339">
    <property type="entry name" value="DUF6534"/>
</dbReference>
<dbReference type="AlphaFoldDB" id="A0A4Y7RRI5"/>
<feature type="region of interest" description="Disordered" evidence="1">
    <location>
        <begin position="272"/>
        <end position="297"/>
    </location>
</feature>
<feature type="transmembrane region" description="Helical" evidence="2">
    <location>
        <begin position="92"/>
        <end position="113"/>
    </location>
</feature>
<protein>
    <recommendedName>
        <fullName evidence="3">DUF6534 domain-containing protein</fullName>
    </recommendedName>
</protein>
<dbReference type="EMBL" id="QPFP01000449">
    <property type="protein sequence ID" value="TEB11302.1"/>
    <property type="molecule type" value="Genomic_DNA"/>
</dbReference>
<evidence type="ECO:0000313" key="4">
    <source>
        <dbReference type="EMBL" id="TEB11302.1"/>
    </source>
</evidence>
<dbReference type="PANTHER" id="PTHR40465:SF1">
    <property type="entry name" value="DUF6534 DOMAIN-CONTAINING PROTEIN"/>
    <property type="match status" value="1"/>
</dbReference>
<dbReference type="Proteomes" id="UP000298030">
    <property type="component" value="Unassembled WGS sequence"/>
</dbReference>
<organism evidence="4 5">
    <name type="scientific">Coprinellus micaceus</name>
    <name type="common">Glistening ink-cap mushroom</name>
    <name type="synonym">Coprinus micaceus</name>
    <dbReference type="NCBI Taxonomy" id="71717"/>
    <lineage>
        <taxon>Eukaryota</taxon>
        <taxon>Fungi</taxon>
        <taxon>Dikarya</taxon>
        <taxon>Basidiomycota</taxon>
        <taxon>Agaricomycotina</taxon>
        <taxon>Agaricomycetes</taxon>
        <taxon>Agaricomycetidae</taxon>
        <taxon>Agaricales</taxon>
        <taxon>Agaricineae</taxon>
        <taxon>Psathyrellaceae</taxon>
        <taxon>Coprinellus</taxon>
    </lineage>
</organism>
<evidence type="ECO:0000259" key="3">
    <source>
        <dbReference type="Pfam" id="PF20152"/>
    </source>
</evidence>
<comment type="caution">
    <text evidence="4">The sequence shown here is derived from an EMBL/GenBank/DDBJ whole genome shotgun (WGS) entry which is preliminary data.</text>
</comment>
<feature type="transmembrane region" description="Helical" evidence="2">
    <location>
        <begin position="163"/>
        <end position="187"/>
    </location>
</feature>
<gene>
    <name evidence="4" type="ORF">FA13DRAFT_1823772</name>
</gene>
<accession>A0A4Y7RRI5</accession>
<feature type="region of interest" description="Disordered" evidence="1">
    <location>
        <begin position="311"/>
        <end position="344"/>
    </location>
</feature>
<feature type="region of interest" description="Disordered" evidence="1">
    <location>
        <begin position="358"/>
        <end position="404"/>
    </location>
</feature>
<keyword evidence="2" id="KW-0472">Membrane</keyword>
<feature type="compositionally biased region" description="Polar residues" evidence="1">
    <location>
        <begin position="311"/>
        <end position="322"/>
    </location>
</feature>
<sequence length="404" mass="44718">MISTTPTIHNTFGALQIGSLFAIFLFGVITLQAETYYRTYKEDKWWIKVLKAREGGLSPPPRTWAHNLHLLRSLLRHHHALRLPNIAVRMPILGLSTSFGAAITLLVQSFFSYRLWKVLPHPYQHTALLCFLLASLRFAGSIYQSVKAVTASTVLQWREENAAVVSTILATGAALDCIIAGAVMWYLVKKRDGMRVGRRMIDRLVHFAIRSGALTSLAAIAVLVTYLLFPHTLIWAGVYAFLAKLYTNSLLSALNERESLRNTMAQDSHISLSPIHYPNSRTSRRSTTDPNPTHGALTISVERSVQRSIDGRMSNTSISTPTGPLPKSLADFEEGSPSQYTNDDDHYSVVFGGGSINSIGARSEPRSPMSPCSAYRPTSSPRMIFHQSPPPSASSLLPNRSFRP</sequence>
<dbReference type="Pfam" id="PF20152">
    <property type="entry name" value="DUF6534"/>
    <property type="match status" value="1"/>
</dbReference>
<dbReference type="PANTHER" id="PTHR40465">
    <property type="entry name" value="CHROMOSOME 1, WHOLE GENOME SHOTGUN SEQUENCE"/>
    <property type="match status" value="1"/>
</dbReference>
<evidence type="ECO:0000313" key="5">
    <source>
        <dbReference type="Proteomes" id="UP000298030"/>
    </source>
</evidence>
<dbReference type="OrthoDB" id="2535105at2759"/>
<keyword evidence="2" id="KW-0812">Transmembrane</keyword>
<feature type="domain" description="DUF6534" evidence="3">
    <location>
        <begin position="173"/>
        <end position="259"/>
    </location>
</feature>
<feature type="transmembrane region" description="Helical" evidence="2">
    <location>
        <begin position="234"/>
        <end position="254"/>
    </location>
</feature>
<keyword evidence="2" id="KW-1133">Transmembrane helix</keyword>
<evidence type="ECO:0000256" key="1">
    <source>
        <dbReference type="SAM" id="MobiDB-lite"/>
    </source>
</evidence>
<feature type="transmembrane region" description="Helical" evidence="2">
    <location>
        <begin position="12"/>
        <end position="33"/>
    </location>
</feature>
<dbReference type="STRING" id="71717.A0A4Y7RRI5"/>
<name>A0A4Y7RRI5_COPMI</name>
<feature type="transmembrane region" description="Helical" evidence="2">
    <location>
        <begin position="207"/>
        <end position="228"/>
    </location>
</feature>
<evidence type="ECO:0000256" key="2">
    <source>
        <dbReference type="SAM" id="Phobius"/>
    </source>
</evidence>
<reference evidence="4 5" key="1">
    <citation type="journal article" date="2019" name="Nat. Ecol. Evol.">
        <title>Megaphylogeny resolves global patterns of mushroom evolution.</title>
        <authorList>
            <person name="Varga T."/>
            <person name="Krizsan K."/>
            <person name="Foldi C."/>
            <person name="Dima B."/>
            <person name="Sanchez-Garcia M."/>
            <person name="Sanchez-Ramirez S."/>
            <person name="Szollosi G.J."/>
            <person name="Szarkandi J.G."/>
            <person name="Papp V."/>
            <person name="Albert L."/>
            <person name="Andreopoulos W."/>
            <person name="Angelini C."/>
            <person name="Antonin V."/>
            <person name="Barry K.W."/>
            <person name="Bougher N.L."/>
            <person name="Buchanan P."/>
            <person name="Buyck B."/>
            <person name="Bense V."/>
            <person name="Catcheside P."/>
            <person name="Chovatia M."/>
            <person name="Cooper J."/>
            <person name="Damon W."/>
            <person name="Desjardin D."/>
            <person name="Finy P."/>
            <person name="Geml J."/>
            <person name="Haridas S."/>
            <person name="Hughes K."/>
            <person name="Justo A."/>
            <person name="Karasinski D."/>
            <person name="Kautmanova I."/>
            <person name="Kiss B."/>
            <person name="Kocsube S."/>
            <person name="Kotiranta H."/>
            <person name="LaButti K.M."/>
            <person name="Lechner B.E."/>
            <person name="Liimatainen K."/>
            <person name="Lipzen A."/>
            <person name="Lukacs Z."/>
            <person name="Mihaltcheva S."/>
            <person name="Morgado L.N."/>
            <person name="Niskanen T."/>
            <person name="Noordeloos M.E."/>
            <person name="Ohm R.A."/>
            <person name="Ortiz-Santana B."/>
            <person name="Ovrebo C."/>
            <person name="Racz N."/>
            <person name="Riley R."/>
            <person name="Savchenko A."/>
            <person name="Shiryaev A."/>
            <person name="Soop K."/>
            <person name="Spirin V."/>
            <person name="Szebenyi C."/>
            <person name="Tomsovsky M."/>
            <person name="Tulloss R.E."/>
            <person name="Uehling J."/>
            <person name="Grigoriev I.V."/>
            <person name="Vagvolgyi C."/>
            <person name="Papp T."/>
            <person name="Martin F.M."/>
            <person name="Miettinen O."/>
            <person name="Hibbett D.S."/>
            <person name="Nagy L.G."/>
        </authorList>
    </citation>
    <scope>NUCLEOTIDE SEQUENCE [LARGE SCALE GENOMIC DNA]</scope>
    <source>
        <strain evidence="4 5">FP101781</strain>
    </source>
</reference>